<evidence type="ECO:0000313" key="2">
    <source>
        <dbReference type="RefSeq" id="XP_006818600.1"/>
    </source>
</evidence>
<dbReference type="Proteomes" id="UP000694865">
    <property type="component" value="Unplaced"/>
</dbReference>
<dbReference type="SUPFAM" id="SSF57501">
    <property type="entry name" value="Cystine-knot cytokines"/>
    <property type="match status" value="1"/>
</dbReference>
<proteinExistence type="predicted"/>
<sequence length="132" mass="14643">AFGATFVVLNFIQATPACQDPTDAELRQKLSNYSPNGIGFIATSSANAAPDDSSCPLTYSNGAPLSIRSTCPFYHLQNTDTLRYPPTMLDVQCYDCDQCISDLCPSYQHPKWKCERVMQILYGSVYQRCIPV</sequence>
<dbReference type="RefSeq" id="XP_006818600.1">
    <property type="nucleotide sequence ID" value="XM_006818537.1"/>
</dbReference>
<accession>A0ABM0MF09</accession>
<feature type="non-terminal residue" evidence="2">
    <location>
        <position position="1"/>
    </location>
</feature>
<keyword evidence="1" id="KW-1185">Reference proteome</keyword>
<protein>
    <submittedName>
        <fullName evidence="2">Uncharacterized protein LOC102801642</fullName>
    </submittedName>
</protein>
<dbReference type="Gene3D" id="2.10.90.10">
    <property type="entry name" value="Cystine-knot cytokines"/>
    <property type="match status" value="1"/>
</dbReference>
<name>A0ABM0MF09_SACKO</name>
<dbReference type="InterPro" id="IPR029034">
    <property type="entry name" value="Cystine-knot_cytokine"/>
</dbReference>
<dbReference type="GeneID" id="102801642"/>
<organism evidence="1 2">
    <name type="scientific">Saccoglossus kowalevskii</name>
    <name type="common">Acorn worm</name>
    <dbReference type="NCBI Taxonomy" id="10224"/>
    <lineage>
        <taxon>Eukaryota</taxon>
        <taxon>Metazoa</taxon>
        <taxon>Hemichordata</taxon>
        <taxon>Enteropneusta</taxon>
        <taxon>Harrimaniidae</taxon>
        <taxon>Saccoglossus</taxon>
    </lineage>
</organism>
<gene>
    <name evidence="2" type="primary">LOC102801642</name>
</gene>
<evidence type="ECO:0000313" key="1">
    <source>
        <dbReference type="Proteomes" id="UP000694865"/>
    </source>
</evidence>
<reference evidence="2" key="1">
    <citation type="submission" date="2025-08" db="UniProtKB">
        <authorList>
            <consortium name="RefSeq"/>
        </authorList>
    </citation>
    <scope>IDENTIFICATION</scope>
    <source>
        <tissue evidence="2">Testes</tissue>
    </source>
</reference>